<name>A0A7S7NSN6_PALFE</name>
<evidence type="ECO:0000313" key="1">
    <source>
        <dbReference type="EMBL" id="QOY88969.1"/>
    </source>
</evidence>
<gene>
    <name evidence="1" type="ORF">IRI77_03125</name>
</gene>
<dbReference type="Pfam" id="PF04463">
    <property type="entry name" value="2-thiour_desulf"/>
    <property type="match status" value="1"/>
</dbReference>
<accession>A0A7S7NSN6</accession>
<dbReference type="EMBL" id="CP063849">
    <property type="protein sequence ID" value="QOY88969.1"/>
    <property type="molecule type" value="Genomic_DNA"/>
</dbReference>
<dbReference type="InterPro" id="IPR007553">
    <property type="entry name" value="2-thiour_desulf"/>
</dbReference>
<sequence length="168" mass="17815">MIRVLISACLLGEPVRFDGGDKRVEDEILARWQAEGRLVPICPELAGGLGVPRPPAEIQGEGGGLAVLQGSARVEDPMGRDITALFVEGARRALALAREQGARVAVLTDRSPSCGSTTIHDGRFGSGMRPGQMGVTAALLRSEGLAVFPQHALLEAERAVRELEERPS</sequence>
<dbReference type="AlphaFoldDB" id="A0A7S7NSN6"/>
<dbReference type="PANTHER" id="PTHR30087:SF1">
    <property type="entry name" value="HYPOTHETICAL CYTOSOLIC PROTEIN"/>
    <property type="match status" value="1"/>
</dbReference>
<protein>
    <submittedName>
        <fullName evidence="1">DUF523 domain-containing protein</fullName>
    </submittedName>
</protein>
<organism evidence="1 2">
    <name type="scientific">Paludibaculum fermentans</name>
    <dbReference type="NCBI Taxonomy" id="1473598"/>
    <lineage>
        <taxon>Bacteria</taxon>
        <taxon>Pseudomonadati</taxon>
        <taxon>Acidobacteriota</taxon>
        <taxon>Terriglobia</taxon>
        <taxon>Bryobacterales</taxon>
        <taxon>Bryobacteraceae</taxon>
        <taxon>Paludibaculum</taxon>
    </lineage>
</organism>
<reference evidence="1 2" key="1">
    <citation type="submission" date="2020-10" db="EMBL/GenBank/DDBJ databases">
        <title>Complete genome sequence of Paludibaculum fermentans P105T, a facultatively anaerobic acidobacterium capable of dissimilatory Fe(III) reduction.</title>
        <authorList>
            <person name="Dedysh S.N."/>
            <person name="Beletsky A.V."/>
            <person name="Kulichevskaya I.S."/>
            <person name="Mardanov A.V."/>
            <person name="Ravin N.V."/>
        </authorList>
    </citation>
    <scope>NUCLEOTIDE SEQUENCE [LARGE SCALE GENOMIC DNA]</scope>
    <source>
        <strain evidence="1 2">P105</strain>
    </source>
</reference>
<proteinExistence type="predicted"/>
<keyword evidence="2" id="KW-1185">Reference proteome</keyword>
<dbReference type="RefSeq" id="WP_194450632.1">
    <property type="nucleotide sequence ID" value="NZ_CP063849.1"/>
</dbReference>
<dbReference type="PANTHER" id="PTHR30087">
    <property type="entry name" value="INNER MEMBRANE PROTEIN"/>
    <property type="match status" value="1"/>
</dbReference>
<dbReference type="Proteomes" id="UP000593892">
    <property type="component" value="Chromosome"/>
</dbReference>
<dbReference type="KEGG" id="pfer:IRI77_03125"/>
<evidence type="ECO:0000313" key="2">
    <source>
        <dbReference type="Proteomes" id="UP000593892"/>
    </source>
</evidence>